<feature type="region of interest" description="Disordered" evidence="1">
    <location>
        <begin position="59"/>
        <end position="82"/>
    </location>
</feature>
<reference evidence="3 4" key="1">
    <citation type="journal article" date="2024" name="Front. Microbiol.">
        <title>Novel thermophilic genera Geochorda gen. nov. and Carboxydochorda gen. nov. from the deep terrestrial subsurface reveal the ecophysiological diversity in the class Limnochordia.</title>
        <authorList>
            <person name="Karnachuk O.V."/>
            <person name="Lukina A.P."/>
            <person name="Avakyan M.R."/>
            <person name="Kadnikov V.V."/>
            <person name="Begmatov S."/>
            <person name="Beletsky A.V."/>
            <person name="Vlasova K.G."/>
            <person name="Novikov A.A."/>
            <person name="Shcherbakova V.A."/>
            <person name="Mardanov A.V."/>
            <person name="Ravin N.V."/>
        </authorList>
    </citation>
    <scope>NUCLEOTIDE SEQUENCE [LARGE SCALE GENOMIC DNA]</scope>
    <source>
        <strain evidence="3 4">L945</strain>
    </source>
</reference>
<gene>
    <name evidence="3" type="ORF">U7230_02710</name>
</gene>
<protein>
    <recommendedName>
        <fullName evidence="5">DUF2953 family protein</fullName>
    </recommendedName>
</protein>
<dbReference type="RefSeq" id="WP_324717213.1">
    <property type="nucleotide sequence ID" value="NZ_CP141615.1"/>
</dbReference>
<evidence type="ECO:0000256" key="1">
    <source>
        <dbReference type="SAM" id="MobiDB-lite"/>
    </source>
</evidence>
<name>A0ABZ1BYU4_9FIRM</name>
<feature type="transmembrane region" description="Helical" evidence="2">
    <location>
        <begin position="12"/>
        <end position="31"/>
    </location>
</feature>
<evidence type="ECO:0000313" key="3">
    <source>
        <dbReference type="EMBL" id="WRP17942.1"/>
    </source>
</evidence>
<dbReference type="EMBL" id="CP141615">
    <property type="protein sequence ID" value="WRP17942.1"/>
    <property type="molecule type" value="Genomic_DNA"/>
</dbReference>
<sequence length="250" mass="27348">MGAGVTIELSVLALVVGAGAAVVLSPVDLAVGGERSGRRWTHRWEATVLGGIRLKPPVRQRRRAPTKGTRRAGVPPAARRKPLRRSRRWFERYGGHAGQGPSVAGWLELAAQWLPEVPHFVRRLSRAVEVRALEIRRLAVSDPAQAGWALGAAGAARGLGIPVRVGTVDVMAAVEPGEEVTGQDFEVEWQGSFRIWPGRILGAGVALLASRPARRYARRALRAWWSRVWARRRLDEASRARRTARVGGEV</sequence>
<keyword evidence="2" id="KW-1133">Transmembrane helix</keyword>
<keyword evidence="2" id="KW-0812">Transmembrane</keyword>
<evidence type="ECO:0000256" key="2">
    <source>
        <dbReference type="SAM" id="Phobius"/>
    </source>
</evidence>
<keyword evidence="4" id="KW-1185">Reference proteome</keyword>
<accession>A0ABZ1BYU4</accession>
<evidence type="ECO:0008006" key="5">
    <source>
        <dbReference type="Google" id="ProtNLM"/>
    </source>
</evidence>
<evidence type="ECO:0000313" key="4">
    <source>
        <dbReference type="Proteomes" id="UP001332192"/>
    </source>
</evidence>
<proteinExistence type="predicted"/>
<feature type="compositionally biased region" description="Basic residues" evidence="1">
    <location>
        <begin position="59"/>
        <end position="70"/>
    </location>
</feature>
<organism evidence="3 4">
    <name type="scientific">Carboxydichorda subterranea</name>
    <dbReference type="NCBI Taxonomy" id="3109565"/>
    <lineage>
        <taxon>Bacteria</taxon>
        <taxon>Bacillati</taxon>
        <taxon>Bacillota</taxon>
        <taxon>Limnochordia</taxon>
        <taxon>Limnochordales</taxon>
        <taxon>Geochordaceae</taxon>
        <taxon>Carboxydichorda</taxon>
    </lineage>
</organism>
<dbReference type="Proteomes" id="UP001332192">
    <property type="component" value="Chromosome"/>
</dbReference>
<keyword evidence="2" id="KW-0472">Membrane</keyword>